<gene>
    <name evidence="2" type="ORF">ANME2D_02027</name>
</gene>
<dbReference type="RefSeq" id="WP_048091064.1">
    <property type="nucleotide sequence ID" value="NZ_JMIY01000004.1"/>
</dbReference>
<evidence type="ECO:0000256" key="1">
    <source>
        <dbReference type="SAM" id="Phobius"/>
    </source>
</evidence>
<keyword evidence="1" id="KW-0472">Membrane</keyword>
<feature type="transmembrane region" description="Helical" evidence="1">
    <location>
        <begin position="7"/>
        <end position="27"/>
    </location>
</feature>
<dbReference type="EMBL" id="JMIY01000004">
    <property type="protein sequence ID" value="KCZ71970.1"/>
    <property type="molecule type" value="Genomic_DNA"/>
</dbReference>
<keyword evidence="1" id="KW-1133">Transmembrane helix</keyword>
<reference evidence="2 3" key="1">
    <citation type="journal article" date="2013" name="Nature">
        <title>Anaerobic oxidation of methane coupled to nitrate reduction in a novel archaeal lineage.</title>
        <authorList>
            <person name="Haroon M.F."/>
            <person name="Hu S."/>
            <person name="Shi Y."/>
            <person name="Imelfort M."/>
            <person name="Keller J."/>
            <person name="Hugenholtz P."/>
            <person name="Yuan Z."/>
            <person name="Tyson G.W."/>
        </authorList>
    </citation>
    <scope>NUCLEOTIDE SEQUENCE [LARGE SCALE GENOMIC DNA]</scope>
    <source>
        <strain evidence="2 3">ANME-2d</strain>
    </source>
</reference>
<name>A0A062V9F7_9EURY</name>
<accession>A0A062V9F7</accession>
<dbReference type="Proteomes" id="UP000027153">
    <property type="component" value="Unassembled WGS sequence"/>
</dbReference>
<organism evidence="2 3">
    <name type="scientific">Candidatus Methanoperedens nitratireducens</name>
    <dbReference type="NCBI Taxonomy" id="1392998"/>
    <lineage>
        <taxon>Archaea</taxon>
        <taxon>Methanobacteriati</taxon>
        <taxon>Methanobacteriota</taxon>
        <taxon>Stenosarchaea group</taxon>
        <taxon>Methanomicrobia</taxon>
        <taxon>Methanosarcinales</taxon>
        <taxon>ANME-2 cluster</taxon>
        <taxon>Candidatus Methanoperedentaceae</taxon>
        <taxon>Candidatus Methanoperedens</taxon>
    </lineage>
</organism>
<evidence type="ECO:0000313" key="3">
    <source>
        <dbReference type="Proteomes" id="UP000027153"/>
    </source>
</evidence>
<comment type="caution">
    <text evidence="2">The sequence shown here is derived from an EMBL/GenBank/DDBJ whole genome shotgun (WGS) entry which is preliminary data.</text>
</comment>
<evidence type="ECO:0000313" key="2">
    <source>
        <dbReference type="EMBL" id="KCZ71970.1"/>
    </source>
</evidence>
<keyword evidence="1" id="KW-0812">Transmembrane</keyword>
<protein>
    <submittedName>
        <fullName evidence="2">Uncharacterized protein</fullName>
    </submittedName>
</protein>
<dbReference type="AlphaFoldDB" id="A0A062V9F7"/>
<keyword evidence="3" id="KW-1185">Reference proteome</keyword>
<sequence length="115" mass="12926">MKLSKHSLILATIVPLLFGIVILYNFIAAINILQPLDRSTALVYDQLVVIGVFSLLAFAVYWCVMMYLIHLLQQNLLILDANLDKAADIGARHLSDSKNLLNQVISILKKYESNQ</sequence>
<feature type="transmembrane region" description="Helical" evidence="1">
    <location>
        <begin position="47"/>
        <end position="69"/>
    </location>
</feature>
<dbReference type="OrthoDB" id="146402at2157"/>
<proteinExistence type="predicted"/>